<dbReference type="Proteomes" id="UP000184356">
    <property type="component" value="Unassembled WGS sequence"/>
</dbReference>
<dbReference type="RefSeq" id="XP_040699174.1">
    <property type="nucleotide sequence ID" value="XM_040846171.1"/>
</dbReference>
<keyword evidence="3" id="KW-1185">Reference proteome</keyword>
<gene>
    <name evidence="2" type="ORF">ASPSYDRAFT_408762</name>
</gene>
<dbReference type="PANTHER" id="PTHR10900">
    <property type="entry name" value="PERIOSTIN-RELATED"/>
    <property type="match status" value="1"/>
</dbReference>
<dbReference type="PROSITE" id="PS50213">
    <property type="entry name" value="FAS1"/>
    <property type="match status" value="1"/>
</dbReference>
<protein>
    <recommendedName>
        <fullName evidence="1">FAS1 domain-containing protein</fullName>
    </recommendedName>
</protein>
<proteinExistence type="predicted"/>
<sequence length="219" mass="24397">MGAITRIMDAMMKPVFFFSAILSGLAAAFQDPLSYRSIKPTYTLPKPDNVTTLLDLIDSRPDLSQLRDALAQSGGFEEAFDTTPTWDFTFFAPNNDAFAHTGRYFSTFESTPKGNWWLGNTIVHHYVPNSILAAADFNETYQHVQTGTYLFVGAQVENDQLVLNQVARVVESDISITKGVVHIIDRILEPAAQIHEDDLPWIEQEFIAGSCSDPSLPFC</sequence>
<dbReference type="OrthoDB" id="286301at2759"/>
<dbReference type="Pfam" id="PF02469">
    <property type="entry name" value="Fasciclin"/>
    <property type="match status" value="1"/>
</dbReference>
<dbReference type="InterPro" id="IPR000782">
    <property type="entry name" value="FAS1_domain"/>
</dbReference>
<accession>A0A1L9T7G7</accession>
<evidence type="ECO:0000313" key="3">
    <source>
        <dbReference type="Proteomes" id="UP000184356"/>
    </source>
</evidence>
<dbReference type="VEuPathDB" id="FungiDB:ASPSYDRAFT_408762"/>
<dbReference type="Gene3D" id="2.30.180.10">
    <property type="entry name" value="FAS1 domain"/>
    <property type="match status" value="1"/>
</dbReference>
<dbReference type="PANTHER" id="PTHR10900:SF77">
    <property type="entry name" value="FI19380P1"/>
    <property type="match status" value="1"/>
</dbReference>
<name>A0A1L9T7G7_9EURO</name>
<reference evidence="3" key="1">
    <citation type="journal article" date="2017" name="Genome Biol.">
        <title>Comparative genomics reveals high biological diversity and specific adaptations in the industrially and medically important fungal genus Aspergillus.</title>
        <authorList>
            <person name="de Vries R.P."/>
            <person name="Riley R."/>
            <person name="Wiebenga A."/>
            <person name="Aguilar-Osorio G."/>
            <person name="Amillis S."/>
            <person name="Uchima C.A."/>
            <person name="Anderluh G."/>
            <person name="Asadollahi M."/>
            <person name="Askin M."/>
            <person name="Barry K."/>
            <person name="Battaglia E."/>
            <person name="Bayram O."/>
            <person name="Benocci T."/>
            <person name="Braus-Stromeyer S.A."/>
            <person name="Caldana C."/>
            <person name="Canovas D."/>
            <person name="Cerqueira G.C."/>
            <person name="Chen F."/>
            <person name="Chen W."/>
            <person name="Choi C."/>
            <person name="Clum A."/>
            <person name="Dos Santos R.A."/>
            <person name="Damasio A.R."/>
            <person name="Diallinas G."/>
            <person name="Emri T."/>
            <person name="Fekete E."/>
            <person name="Flipphi M."/>
            <person name="Freyberg S."/>
            <person name="Gallo A."/>
            <person name="Gournas C."/>
            <person name="Habgood R."/>
            <person name="Hainaut M."/>
            <person name="Harispe M.L."/>
            <person name="Henrissat B."/>
            <person name="Hilden K.S."/>
            <person name="Hope R."/>
            <person name="Hossain A."/>
            <person name="Karabika E."/>
            <person name="Karaffa L."/>
            <person name="Karanyi Z."/>
            <person name="Krasevec N."/>
            <person name="Kuo A."/>
            <person name="Kusch H."/>
            <person name="LaButti K."/>
            <person name="Lagendijk E.L."/>
            <person name="Lapidus A."/>
            <person name="Levasseur A."/>
            <person name="Lindquist E."/>
            <person name="Lipzen A."/>
            <person name="Logrieco A.F."/>
            <person name="MacCabe A."/>
            <person name="Maekelae M.R."/>
            <person name="Malavazi I."/>
            <person name="Melin P."/>
            <person name="Meyer V."/>
            <person name="Mielnichuk N."/>
            <person name="Miskei M."/>
            <person name="Molnar A.P."/>
            <person name="Mule G."/>
            <person name="Ngan C.Y."/>
            <person name="Orejas M."/>
            <person name="Orosz E."/>
            <person name="Ouedraogo J.P."/>
            <person name="Overkamp K.M."/>
            <person name="Park H.-S."/>
            <person name="Perrone G."/>
            <person name="Piumi F."/>
            <person name="Punt P.J."/>
            <person name="Ram A.F."/>
            <person name="Ramon A."/>
            <person name="Rauscher S."/>
            <person name="Record E."/>
            <person name="Riano-Pachon D.M."/>
            <person name="Robert V."/>
            <person name="Roehrig J."/>
            <person name="Ruller R."/>
            <person name="Salamov A."/>
            <person name="Salih N.S."/>
            <person name="Samson R.A."/>
            <person name="Sandor E."/>
            <person name="Sanguinetti M."/>
            <person name="Schuetze T."/>
            <person name="Sepcic K."/>
            <person name="Shelest E."/>
            <person name="Sherlock G."/>
            <person name="Sophianopoulou V."/>
            <person name="Squina F.M."/>
            <person name="Sun H."/>
            <person name="Susca A."/>
            <person name="Todd R.B."/>
            <person name="Tsang A."/>
            <person name="Unkles S.E."/>
            <person name="van de Wiele N."/>
            <person name="van Rossen-Uffink D."/>
            <person name="Oliveira J.V."/>
            <person name="Vesth T.C."/>
            <person name="Visser J."/>
            <person name="Yu J.-H."/>
            <person name="Zhou M."/>
            <person name="Andersen M.R."/>
            <person name="Archer D.B."/>
            <person name="Baker S.E."/>
            <person name="Benoit I."/>
            <person name="Brakhage A.A."/>
            <person name="Braus G.H."/>
            <person name="Fischer R."/>
            <person name="Frisvad J.C."/>
            <person name="Goldman G.H."/>
            <person name="Houbraken J."/>
            <person name="Oakley B."/>
            <person name="Pocsi I."/>
            <person name="Scazzocchio C."/>
            <person name="Seiboth B."/>
            <person name="vanKuyk P.A."/>
            <person name="Wortman J."/>
            <person name="Dyer P.S."/>
            <person name="Grigoriev I.V."/>
        </authorList>
    </citation>
    <scope>NUCLEOTIDE SEQUENCE [LARGE SCALE GENOMIC DNA]</scope>
    <source>
        <strain evidence="3">CBS 593.65</strain>
    </source>
</reference>
<dbReference type="InterPro" id="IPR050904">
    <property type="entry name" value="Adhesion/Biosynth-related"/>
</dbReference>
<dbReference type="STRING" id="1036612.A0A1L9T7G7"/>
<dbReference type="SUPFAM" id="SSF82153">
    <property type="entry name" value="FAS1 domain"/>
    <property type="match status" value="1"/>
</dbReference>
<evidence type="ECO:0000259" key="1">
    <source>
        <dbReference type="PROSITE" id="PS50213"/>
    </source>
</evidence>
<feature type="domain" description="FAS1" evidence="1">
    <location>
        <begin position="50"/>
        <end position="188"/>
    </location>
</feature>
<dbReference type="AlphaFoldDB" id="A0A1L9T7G7"/>
<evidence type="ECO:0000313" key="2">
    <source>
        <dbReference type="EMBL" id="OJJ55368.1"/>
    </source>
</evidence>
<dbReference type="SMART" id="SM00554">
    <property type="entry name" value="FAS1"/>
    <property type="match status" value="1"/>
</dbReference>
<dbReference type="EMBL" id="KV878592">
    <property type="protein sequence ID" value="OJJ55368.1"/>
    <property type="molecule type" value="Genomic_DNA"/>
</dbReference>
<dbReference type="InterPro" id="IPR036378">
    <property type="entry name" value="FAS1_dom_sf"/>
</dbReference>
<organism evidence="2 3">
    <name type="scientific">Aspergillus sydowii CBS 593.65</name>
    <dbReference type="NCBI Taxonomy" id="1036612"/>
    <lineage>
        <taxon>Eukaryota</taxon>
        <taxon>Fungi</taxon>
        <taxon>Dikarya</taxon>
        <taxon>Ascomycota</taxon>
        <taxon>Pezizomycotina</taxon>
        <taxon>Eurotiomycetes</taxon>
        <taxon>Eurotiomycetidae</taxon>
        <taxon>Eurotiales</taxon>
        <taxon>Aspergillaceae</taxon>
        <taxon>Aspergillus</taxon>
        <taxon>Aspergillus subgen. Nidulantes</taxon>
    </lineage>
</organism>
<dbReference type="GeneID" id="63762244"/>